<keyword evidence="1" id="KW-0808">Transferase</keyword>
<dbReference type="EMBL" id="JAUSQZ010000001">
    <property type="protein sequence ID" value="MDP9828678.1"/>
    <property type="molecule type" value="Genomic_DNA"/>
</dbReference>
<accession>A0ABT9P7K5</accession>
<dbReference type="Proteomes" id="UP001235712">
    <property type="component" value="Unassembled WGS sequence"/>
</dbReference>
<dbReference type="PANTHER" id="PTHR43792">
    <property type="entry name" value="GNAT FAMILY, PUTATIVE (AFU_ORTHOLOGUE AFUA_3G00765)-RELATED-RELATED"/>
    <property type="match status" value="1"/>
</dbReference>
<evidence type="ECO:0000259" key="4">
    <source>
        <dbReference type="PROSITE" id="PS51186"/>
    </source>
</evidence>
<dbReference type="InterPro" id="IPR016181">
    <property type="entry name" value="Acyl_CoA_acyltransferase"/>
</dbReference>
<feature type="domain" description="N-acetyltransferase" evidence="4">
    <location>
        <begin position="12"/>
        <end position="172"/>
    </location>
</feature>
<dbReference type="Gene3D" id="3.40.630.30">
    <property type="match status" value="1"/>
</dbReference>
<name>A0ABT9P7K5_9ACTN</name>
<dbReference type="SUPFAM" id="SSF55729">
    <property type="entry name" value="Acyl-CoA N-acyltransferases (Nat)"/>
    <property type="match status" value="1"/>
</dbReference>
<dbReference type="RefSeq" id="WP_307246104.1">
    <property type="nucleotide sequence ID" value="NZ_JAUSQZ010000001.1"/>
</dbReference>
<comment type="similarity">
    <text evidence="3">Belongs to the acetyltransferase family. RimJ subfamily.</text>
</comment>
<gene>
    <name evidence="5" type="ORF">J2S57_004427</name>
</gene>
<keyword evidence="6" id="KW-1185">Reference proteome</keyword>
<dbReference type="InterPro" id="IPR051531">
    <property type="entry name" value="N-acetyltransferase"/>
</dbReference>
<evidence type="ECO:0000313" key="6">
    <source>
        <dbReference type="Proteomes" id="UP001235712"/>
    </source>
</evidence>
<evidence type="ECO:0000256" key="2">
    <source>
        <dbReference type="ARBA" id="ARBA00023315"/>
    </source>
</evidence>
<organism evidence="5 6">
    <name type="scientific">Kineosporia succinea</name>
    <dbReference type="NCBI Taxonomy" id="84632"/>
    <lineage>
        <taxon>Bacteria</taxon>
        <taxon>Bacillati</taxon>
        <taxon>Actinomycetota</taxon>
        <taxon>Actinomycetes</taxon>
        <taxon>Kineosporiales</taxon>
        <taxon>Kineosporiaceae</taxon>
        <taxon>Kineosporia</taxon>
    </lineage>
</organism>
<protein>
    <submittedName>
        <fullName evidence="5">RimJ/RimL family protein N-acetyltransferase</fullName>
    </submittedName>
</protein>
<reference evidence="5 6" key="1">
    <citation type="submission" date="2023-07" db="EMBL/GenBank/DDBJ databases">
        <title>Sequencing the genomes of 1000 actinobacteria strains.</title>
        <authorList>
            <person name="Klenk H.-P."/>
        </authorList>
    </citation>
    <scope>NUCLEOTIDE SEQUENCE [LARGE SCALE GENOMIC DNA]</scope>
    <source>
        <strain evidence="5 6">DSM 44388</strain>
    </source>
</reference>
<proteinExistence type="inferred from homology"/>
<dbReference type="PROSITE" id="PS51186">
    <property type="entry name" value="GNAT"/>
    <property type="match status" value="1"/>
</dbReference>
<dbReference type="InterPro" id="IPR000182">
    <property type="entry name" value="GNAT_dom"/>
</dbReference>
<comment type="caution">
    <text evidence="5">The sequence shown here is derived from an EMBL/GenBank/DDBJ whole genome shotgun (WGS) entry which is preliminary data.</text>
</comment>
<sequence>MSPPFRLEGPGIVLREFGPDDVDVTAAIVGDHHVTHWLAFDEQDRESAASTVAAAMDSALVRPRTEYLLVIAEPGDETMIGFVRLALGGVKAAKLGYAIHADHWGRGHATAAARLVLGHAFTELGLHRVTAAIGPVNVRSVGVVERLGFRLEGRLRDHVFTNGAWRDSLLFSVLAHEWSGA</sequence>
<evidence type="ECO:0000256" key="1">
    <source>
        <dbReference type="ARBA" id="ARBA00022679"/>
    </source>
</evidence>
<evidence type="ECO:0000256" key="3">
    <source>
        <dbReference type="ARBA" id="ARBA00038502"/>
    </source>
</evidence>
<dbReference type="PANTHER" id="PTHR43792:SF8">
    <property type="entry name" value="[RIBOSOMAL PROTEIN US5]-ALANINE N-ACETYLTRANSFERASE"/>
    <property type="match status" value="1"/>
</dbReference>
<keyword evidence="2" id="KW-0012">Acyltransferase</keyword>
<dbReference type="Pfam" id="PF13302">
    <property type="entry name" value="Acetyltransf_3"/>
    <property type="match status" value="1"/>
</dbReference>
<evidence type="ECO:0000313" key="5">
    <source>
        <dbReference type="EMBL" id="MDP9828678.1"/>
    </source>
</evidence>